<dbReference type="GO" id="GO:0005634">
    <property type="term" value="C:nucleus"/>
    <property type="evidence" value="ECO:0007669"/>
    <property type="project" value="UniProtKB-SubCell"/>
</dbReference>
<organism evidence="5 6">
    <name type="scientific">Drosophila kikkawai</name>
    <name type="common">Fruit fly</name>
    <dbReference type="NCBI Taxonomy" id="30033"/>
    <lineage>
        <taxon>Eukaryota</taxon>
        <taxon>Metazoa</taxon>
        <taxon>Ecdysozoa</taxon>
        <taxon>Arthropoda</taxon>
        <taxon>Hexapoda</taxon>
        <taxon>Insecta</taxon>
        <taxon>Pterygota</taxon>
        <taxon>Neoptera</taxon>
        <taxon>Endopterygota</taxon>
        <taxon>Diptera</taxon>
        <taxon>Brachycera</taxon>
        <taxon>Muscomorpha</taxon>
        <taxon>Ephydroidea</taxon>
        <taxon>Drosophilidae</taxon>
        <taxon>Drosophila</taxon>
        <taxon>Sophophora</taxon>
    </lineage>
</organism>
<dbReference type="PROSITE" id="PS51613">
    <property type="entry name" value="SAM_MT_RRMJ"/>
    <property type="match status" value="1"/>
</dbReference>
<dbReference type="PROSITE" id="PS50174">
    <property type="entry name" value="G_PATCH"/>
    <property type="match status" value="1"/>
</dbReference>
<feature type="domain" description="RrmJ-type SAM-dependent 2'-O-MTase" evidence="4">
    <location>
        <begin position="173"/>
        <end position="386"/>
    </location>
</feature>
<dbReference type="SMART" id="SM00443">
    <property type="entry name" value="G_patch"/>
    <property type="match status" value="1"/>
</dbReference>
<comment type="catalytic activity">
    <reaction evidence="1">
        <text>a 5'-end (N(7)-methyl 5'-triphosphoguanosine)-ribonucleoside in mRNA + S-adenosyl-L-methionine = a 5'-end (N(7)-methyl 5'-triphosphoguanosine)-(2'-O-methyl-ribonucleoside) in mRNA + S-adenosyl-L-homocysteine + H(+)</text>
        <dbReference type="Rhea" id="RHEA:67020"/>
        <dbReference type="Rhea" id="RHEA-COMP:17167"/>
        <dbReference type="Rhea" id="RHEA-COMP:17168"/>
        <dbReference type="ChEBI" id="CHEBI:15378"/>
        <dbReference type="ChEBI" id="CHEBI:57856"/>
        <dbReference type="ChEBI" id="CHEBI:59789"/>
        <dbReference type="ChEBI" id="CHEBI:156461"/>
        <dbReference type="ChEBI" id="CHEBI:167609"/>
        <dbReference type="EC" id="2.1.1.57"/>
    </reaction>
</comment>
<evidence type="ECO:0000256" key="1">
    <source>
        <dbReference type="RuleBase" id="RU368012"/>
    </source>
</evidence>
<keyword evidence="5" id="KW-1185">Reference proteome</keyword>
<dbReference type="Gene3D" id="3.40.50.12760">
    <property type="match status" value="1"/>
</dbReference>
<dbReference type="OrthoDB" id="10251234at2759"/>
<dbReference type="GO" id="GO:0032259">
    <property type="term" value="P:methylation"/>
    <property type="evidence" value="ECO:0007669"/>
    <property type="project" value="UniProtKB-KW"/>
</dbReference>
<evidence type="ECO:0000256" key="2">
    <source>
        <dbReference type="SAM" id="MobiDB-lite"/>
    </source>
</evidence>
<keyword evidence="1" id="KW-0507">mRNA processing</keyword>
<dbReference type="InterPro" id="IPR029063">
    <property type="entry name" value="SAM-dependent_MTases_sf"/>
</dbReference>
<dbReference type="AlphaFoldDB" id="A0A6P4JL24"/>
<keyword evidence="1" id="KW-0949">S-adenosyl-L-methionine</keyword>
<feature type="domain" description="G-patch" evidence="3">
    <location>
        <begin position="26"/>
        <end position="72"/>
    </location>
</feature>
<dbReference type="PANTHER" id="PTHR16121">
    <property type="entry name" value="CAP-SPECIFIC MRNA (NUCLEOSIDE-2'-O-)-METHYLTRANSFERASE 1-RELATED"/>
    <property type="match status" value="1"/>
</dbReference>
<dbReference type="InterPro" id="IPR002877">
    <property type="entry name" value="RNA_MeTrfase_FtsJ_dom"/>
</dbReference>
<comment type="subcellular location">
    <subcellularLocation>
        <location evidence="1">Nucleus</location>
    </subcellularLocation>
</comment>
<evidence type="ECO:0000313" key="6">
    <source>
        <dbReference type="RefSeq" id="XP_017035349.1"/>
    </source>
</evidence>
<proteinExistence type="predicted"/>
<protein>
    <recommendedName>
        <fullName evidence="1">Cap-specific mRNA (nucleoside-2'-O-)-methyltransferase 1</fullName>
        <ecNumber evidence="1">2.1.1.57</ecNumber>
    </recommendedName>
    <alternativeName>
        <fullName evidence="1">Cap1 2'O-ribose methyltransferase 1</fullName>
    </alternativeName>
</protein>
<dbReference type="Proteomes" id="UP001652661">
    <property type="component" value="Chromosome X"/>
</dbReference>
<dbReference type="SUPFAM" id="SSF53335">
    <property type="entry name" value="S-adenosyl-L-methionine-dependent methyltransferases"/>
    <property type="match status" value="1"/>
</dbReference>
<name>A0A6P4JL24_DROKI</name>
<comment type="function">
    <text evidence="1">S-adenosyl-L-methionine-dependent methyltransferase that mediates RNA cap1 2'-O-ribose methylation to the 5'-cap structure of RNAs. Methylates the ribose of the first nucleotide of a m(7)GpppG-capped mRNA to produce m(7)GpppNmp (cap1).</text>
</comment>
<evidence type="ECO:0000313" key="5">
    <source>
        <dbReference type="Proteomes" id="UP001652661"/>
    </source>
</evidence>
<feature type="region of interest" description="Disordered" evidence="2">
    <location>
        <begin position="1"/>
        <end position="25"/>
    </location>
</feature>
<keyword evidence="1" id="KW-0506">mRNA capping</keyword>
<dbReference type="PANTHER" id="PTHR16121:SF0">
    <property type="entry name" value="CAP-SPECIFIC MRNA (NUCLEOSIDE-2'-O-)-METHYLTRANSFERASE 1"/>
    <property type="match status" value="1"/>
</dbReference>
<dbReference type="InterPro" id="IPR050851">
    <property type="entry name" value="mRNA_Cap_2O-Ribose_MeTrfase"/>
</dbReference>
<evidence type="ECO:0000259" key="4">
    <source>
        <dbReference type="PROSITE" id="PS51613"/>
    </source>
</evidence>
<dbReference type="Pfam" id="PF01585">
    <property type="entry name" value="G-patch"/>
    <property type="match status" value="1"/>
</dbReference>
<reference evidence="6" key="1">
    <citation type="submission" date="2025-08" db="UniProtKB">
        <authorList>
            <consortium name="RefSeq"/>
        </authorList>
    </citation>
    <scope>IDENTIFICATION</scope>
    <source>
        <strain evidence="6">14028-0561.14</strain>
        <tissue evidence="6">Whole fly</tissue>
    </source>
</reference>
<dbReference type="EC" id="2.1.1.57" evidence="1"/>
<dbReference type="InterPro" id="IPR025816">
    <property type="entry name" value="RrmJ-type_MeTrfase"/>
</dbReference>
<feature type="compositionally biased region" description="Acidic residues" evidence="2">
    <location>
        <begin position="1"/>
        <end position="11"/>
    </location>
</feature>
<gene>
    <name evidence="6" type="primary">Cmtr1</name>
</gene>
<keyword evidence="1" id="KW-0808">Transferase</keyword>
<keyword evidence="1" id="KW-0489">Methyltransferase</keyword>
<evidence type="ECO:0000259" key="3">
    <source>
        <dbReference type="PROSITE" id="PS50174"/>
    </source>
</evidence>
<accession>A0A6P4JL24</accession>
<sequence length="790" mass="90892">MAEEPSDDENSEPTPKKIKREWSKSYSNKAMEMMKKMGYENDKGLGKSNQGRLEPIIAVQQDGRRGFGLKLDAITSLAGGQWDPNREELDIPEPVLWLTNLGGGALAYTAEQLQGHVVLGPKKRTLNGETLYCDPTILSHILDAKTVFDDLNDSEKRRARSRCNPFETIRSSIFLNRAAVKMANIDSMCDYMFTNPRDTDGRSLVAADELLYFTDMCAGPGGFSEYVLFRKSWEAKGFGFTLRGANDFKLEKFFAASPESFDAFYGIKEDGNIFDESNQDSLNEYIRRHTPQGVHFAMADGGFSVEGQENIQEILSKQLYLCQFLTALKILRENGSFVCKVFDLFTPFSVGLVYLMYKCFHQIAIIKPNSSRPANSERYLVCKYKRSEAETAAITGYLNAINRMLNEEEDEGSDVQEIFNASELAEDEDFLRYIIDSNNAIGKKQIVGLQKIAAFAQNPELKETRQSEVRQECLKRWSLPDKLRQAPEIKPTERLLEELLADWAKERTWMNRAPAELCGVATLDSEVQNVSDWYFVPVGREETNLNACTLFLCRSRGNLLRYTEHKKWELVETPFEVQPRSIFFGQIVYEFYGEGRTIQRVAALHIIDGICLGGIDIRRRSFRDRVSMCDKYARSLNKPHRKERTFGALRSKPFFPLSDLDVFFAEMRRYVLKDNSKRFGYALDDDSKFFVPGGLLLFRELTSNYVSAHSRSRNQLYYFNVKNKESYYKDQIPSKKALEIFASFRYSYCGRLLWKWTDLRQVDEHATEEDPQILYRSDFVQFIAHKMSQC</sequence>
<dbReference type="GO" id="GO:0006370">
    <property type="term" value="P:7-methylguanosine mRNA capping"/>
    <property type="evidence" value="ECO:0007669"/>
    <property type="project" value="UniProtKB-UniRule"/>
</dbReference>
<dbReference type="GO" id="GO:0003676">
    <property type="term" value="F:nucleic acid binding"/>
    <property type="evidence" value="ECO:0007669"/>
    <property type="project" value="UniProtKB-UniRule"/>
</dbReference>
<dbReference type="RefSeq" id="XP_017035349.1">
    <property type="nucleotide sequence ID" value="XM_017179860.3"/>
</dbReference>
<dbReference type="GO" id="GO:0016556">
    <property type="term" value="P:mRNA modification"/>
    <property type="evidence" value="ECO:0007669"/>
    <property type="project" value="UniProtKB-UniRule"/>
</dbReference>
<keyword evidence="1" id="KW-0539">Nucleus</keyword>
<dbReference type="InterPro" id="IPR000467">
    <property type="entry name" value="G_patch_dom"/>
</dbReference>
<dbReference type="FunFam" id="3.40.50.12760:FF:000004">
    <property type="entry name" value="FtsJ-like methyltransferase"/>
    <property type="match status" value="1"/>
</dbReference>
<dbReference type="Pfam" id="PF01728">
    <property type="entry name" value="FtsJ"/>
    <property type="match status" value="1"/>
</dbReference>
<dbReference type="GO" id="GO:0005737">
    <property type="term" value="C:cytoplasm"/>
    <property type="evidence" value="ECO:0007669"/>
    <property type="project" value="TreeGrafter"/>
</dbReference>
<dbReference type="GO" id="GO:0004483">
    <property type="term" value="F:methyltransferase cap1 activity"/>
    <property type="evidence" value="ECO:0007669"/>
    <property type="project" value="UniProtKB-UniRule"/>
</dbReference>